<comment type="caution">
    <text evidence="1">The sequence shown here is derived from an EMBL/GenBank/DDBJ whole genome shotgun (WGS) entry which is preliminary data.</text>
</comment>
<reference evidence="1 2" key="1">
    <citation type="submission" date="2023-08" db="EMBL/GenBank/DDBJ databases">
        <title>Implementing the SeqCode for naming new Mesorhizobium species isolated from Vachellia karroo root nodules.</title>
        <authorList>
            <person name="Van Lill M."/>
        </authorList>
    </citation>
    <scope>NUCLEOTIDE SEQUENCE [LARGE SCALE GENOMIC DNA]</scope>
    <source>
        <strain evidence="1 2">VK22B</strain>
    </source>
</reference>
<sequence length="166" mass="17739">MAIKTKIIGREALQRRLEELVPEAATAAADAKLEVAQELASRIASRAPVETGDYKGSIRGGRLADNPGILPMGGRQSKDPEATAVYADFIWRFLEFGTAPHAIRGKNGKNLVLTGADGGLVSVPSVAHPGSRAHPHVFYTWKAFRKAAKAKISRAISKAVKASNKK</sequence>
<evidence type="ECO:0000313" key="2">
    <source>
        <dbReference type="Proteomes" id="UP001271249"/>
    </source>
</evidence>
<evidence type="ECO:0000313" key="1">
    <source>
        <dbReference type="EMBL" id="MDX8495887.1"/>
    </source>
</evidence>
<keyword evidence="2" id="KW-1185">Reference proteome</keyword>
<gene>
    <name evidence="1" type="ORF">RFN29_30545</name>
</gene>
<accession>A0ABU4Z9D7</accession>
<dbReference type="EMBL" id="JAVIJC010000046">
    <property type="protein sequence ID" value="MDX8495887.1"/>
    <property type="molecule type" value="Genomic_DNA"/>
</dbReference>
<protein>
    <submittedName>
        <fullName evidence="1">HK97 gp10 family phage protein</fullName>
    </submittedName>
</protein>
<organism evidence="1 2">
    <name type="scientific">Mesorhizobium captivum</name>
    <dbReference type="NCBI Taxonomy" id="3072319"/>
    <lineage>
        <taxon>Bacteria</taxon>
        <taxon>Pseudomonadati</taxon>
        <taxon>Pseudomonadota</taxon>
        <taxon>Alphaproteobacteria</taxon>
        <taxon>Hyphomicrobiales</taxon>
        <taxon>Phyllobacteriaceae</taxon>
        <taxon>Mesorhizobium</taxon>
    </lineage>
</organism>
<dbReference type="InterPro" id="IPR010064">
    <property type="entry name" value="HK97-gp10_tail"/>
</dbReference>
<dbReference type="Pfam" id="PF04883">
    <property type="entry name" value="HK97-gp10_like"/>
    <property type="match status" value="1"/>
</dbReference>
<name>A0ABU4Z9D7_9HYPH</name>
<dbReference type="RefSeq" id="WP_320229593.1">
    <property type="nucleotide sequence ID" value="NZ_JAVIJC010000046.1"/>
</dbReference>
<proteinExistence type="predicted"/>
<dbReference type="Proteomes" id="UP001271249">
    <property type="component" value="Unassembled WGS sequence"/>
</dbReference>